<dbReference type="EMBL" id="KB822711">
    <property type="protein sequence ID" value="ETN45836.1"/>
    <property type="molecule type" value="Genomic_DNA"/>
</dbReference>
<feature type="non-terminal residue" evidence="1">
    <location>
        <position position="1"/>
    </location>
</feature>
<dbReference type="AlphaFoldDB" id="W2SAU0"/>
<sequence>HERTVHPSGMYILHWCWVRGCKSAPFTRADNLRHHLKKTHGKKSWSGKYQYVAMQDLLSIHYDPEWIGEIGEDGSPRG</sequence>
<dbReference type="InParanoid" id="W2SAU0"/>
<proteinExistence type="predicted"/>
<protein>
    <recommendedName>
        <fullName evidence="3">C2H2-type domain-containing protein</fullName>
    </recommendedName>
</protein>
<organism evidence="1 2">
    <name type="scientific">Cyphellophora europaea (strain CBS 101466)</name>
    <name type="common">Phialophora europaea</name>
    <dbReference type="NCBI Taxonomy" id="1220924"/>
    <lineage>
        <taxon>Eukaryota</taxon>
        <taxon>Fungi</taxon>
        <taxon>Dikarya</taxon>
        <taxon>Ascomycota</taxon>
        <taxon>Pezizomycotina</taxon>
        <taxon>Eurotiomycetes</taxon>
        <taxon>Chaetothyriomycetidae</taxon>
        <taxon>Chaetothyriales</taxon>
        <taxon>Cyphellophoraceae</taxon>
        <taxon>Cyphellophora</taxon>
    </lineage>
</organism>
<name>W2SAU0_CYPE1</name>
<reference evidence="1 2" key="1">
    <citation type="submission" date="2013-03" db="EMBL/GenBank/DDBJ databases">
        <title>The Genome Sequence of Phialophora europaea CBS 101466.</title>
        <authorList>
            <consortium name="The Broad Institute Genomics Platform"/>
            <person name="Cuomo C."/>
            <person name="de Hoog S."/>
            <person name="Gorbushina A."/>
            <person name="Walker B."/>
            <person name="Young S.K."/>
            <person name="Zeng Q."/>
            <person name="Gargeya S."/>
            <person name="Fitzgerald M."/>
            <person name="Haas B."/>
            <person name="Abouelleil A."/>
            <person name="Allen A.W."/>
            <person name="Alvarado L."/>
            <person name="Arachchi H.M."/>
            <person name="Berlin A.M."/>
            <person name="Chapman S.B."/>
            <person name="Gainer-Dewar J."/>
            <person name="Goldberg J."/>
            <person name="Griggs A."/>
            <person name="Gujja S."/>
            <person name="Hansen M."/>
            <person name="Howarth C."/>
            <person name="Imamovic A."/>
            <person name="Ireland A."/>
            <person name="Larimer J."/>
            <person name="McCowan C."/>
            <person name="Murphy C."/>
            <person name="Pearson M."/>
            <person name="Poon T.W."/>
            <person name="Priest M."/>
            <person name="Roberts A."/>
            <person name="Saif S."/>
            <person name="Shea T."/>
            <person name="Sisk P."/>
            <person name="Sykes S."/>
            <person name="Wortman J."/>
            <person name="Nusbaum C."/>
            <person name="Birren B."/>
        </authorList>
    </citation>
    <scope>NUCLEOTIDE SEQUENCE [LARGE SCALE GENOMIC DNA]</scope>
    <source>
        <strain evidence="1 2">CBS 101466</strain>
    </source>
</reference>
<dbReference type="RefSeq" id="XP_008710548.1">
    <property type="nucleotide sequence ID" value="XM_008712326.1"/>
</dbReference>
<evidence type="ECO:0008006" key="3">
    <source>
        <dbReference type="Google" id="ProtNLM"/>
    </source>
</evidence>
<accession>W2SAU0</accession>
<feature type="non-terminal residue" evidence="1">
    <location>
        <position position="78"/>
    </location>
</feature>
<keyword evidence="2" id="KW-1185">Reference proteome</keyword>
<dbReference type="Proteomes" id="UP000030752">
    <property type="component" value="Unassembled WGS sequence"/>
</dbReference>
<gene>
    <name evidence="1" type="ORF">HMPREF1541_00017</name>
</gene>
<dbReference type="OrthoDB" id="654211at2759"/>
<dbReference type="VEuPathDB" id="FungiDB:HMPREF1541_00017"/>
<evidence type="ECO:0000313" key="1">
    <source>
        <dbReference type="EMBL" id="ETN45836.1"/>
    </source>
</evidence>
<dbReference type="GeneID" id="19967356"/>
<dbReference type="STRING" id="1220924.W2SAU0"/>
<dbReference type="HOGENOM" id="CLU_2628504_0_0_1"/>
<evidence type="ECO:0000313" key="2">
    <source>
        <dbReference type="Proteomes" id="UP000030752"/>
    </source>
</evidence>